<keyword evidence="4" id="KW-1185">Reference proteome</keyword>
<feature type="domain" description="Survival Motor Neuron Gemin2-binding" evidence="2">
    <location>
        <begin position="64"/>
        <end position="87"/>
    </location>
</feature>
<evidence type="ECO:0000313" key="3">
    <source>
        <dbReference type="EMBL" id="KAJ2802519.1"/>
    </source>
</evidence>
<evidence type="ECO:0000256" key="1">
    <source>
        <dbReference type="SAM" id="MobiDB-lite"/>
    </source>
</evidence>
<feature type="compositionally biased region" description="Acidic residues" evidence="1">
    <location>
        <begin position="209"/>
        <end position="219"/>
    </location>
</feature>
<organism evidence="3 4">
    <name type="scientific">Coemansia guatemalensis</name>
    <dbReference type="NCBI Taxonomy" id="2761395"/>
    <lineage>
        <taxon>Eukaryota</taxon>
        <taxon>Fungi</taxon>
        <taxon>Fungi incertae sedis</taxon>
        <taxon>Zoopagomycota</taxon>
        <taxon>Kickxellomycotina</taxon>
        <taxon>Kickxellomycetes</taxon>
        <taxon>Kickxellales</taxon>
        <taxon>Kickxellaceae</taxon>
        <taxon>Coemansia</taxon>
    </lineage>
</organism>
<feature type="compositionally biased region" description="Low complexity" evidence="1">
    <location>
        <begin position="27"/>
        <end position="44"/>
    </location>
</feature>
<dbReference type="AlphaFoldDB" id="A0A9W8I0Z1"/>
<reference evidence="3" key="1">
    <citation type="submission" date="2022-07" db="EMBL/GenBank/DDBJ databases">
        <title>Phylogenomic reconstructions and comparative analyses of Kickxellomycotina fungi.</title>
        <authorList>
            <person name="Reynolds N.K."/>
            <person name="Stajich J.E."/>
            <person name="Barry K."/>
            <person name="Grigoriev I.V."/>
            <person name="Crous P."/>
            <person name="Smith M.E."/>
        </authorList>
    </citation>
    <scope>NUCLEOTIDE SEQUENCE</scope>
    <source>
        <strain evidence="3">NRRL 1565</strain>
    </source>
</reference>
<feature type="region of interest" description="Disordered" evidence="1">
    <location>
        <begin position="117"/>
        <end position="143"/>
    </location>
</feature>
<proteinExistence type="predicted"/>
<sequence length="219" mass="24298">MAAARQIVSYDDLFDDEAGPSETISESQQMNGDSNNNDNNMDADNASDSEIDSHGGVESAIGNPEAWDDSDLIRAWDSTIKDYREFHESILNDETYMSGAHMLESKIGAWSLAISDSPAGSSRKRRRASGTEAQTELDDQQPQGIAEWATHISAPQSEEDALHQLNMAWYYVGYYSACYQAFRTDARHSDTGALPETAESAAEDRPQEPEEQESMDERE</sequence>
<dbReference type="OrthoDB" id="197400at2759"/>
<evidence type="ECO:0000313" key="4">
    <source>
        <dbReference type="Proteomes" id="UP001140094"/>
    </source>
</evidence>
<feature type="region of interest" description="Disordered" evidence="1">
    <location>
        <begin position="1"/>
        <end position="65"/>
    </location>
</feature>
<gene>
    <name evidence="3" type="ORF">H4R20_003242</name>
</gene>
<feature type="region of interest" description="Disordered" evidence="1">
    <location>
        <begin position="188"/>
        <end position="219"/>
    </location>
</feature>
<dbReference type="Pfam" id="PF20636">
    <property type="entry name" value="SMN_G2-BD"/>
    <property type="match status" value="1"/>
</dbReference>
<dbReference type="InterPro" id="IPR049481">
    <property type="entry name" value="SMN_G2-BD"/>
</dbReference>
<dbReference type="Proteomes" id="UP001140094">
    <property type="component" value="Unassembled WGS sequence"/>
</dbReference>
<dbReference type="EMBL" id="JANBUO010000650">
    <property type="protein sequence ID" value="KAJ2802519.1"/>
    <property type="molecule type" value="Genomic_DNA"/>
</dbReference>
<protein>
    <recommendedName>
        <fullName evidence="2">Survival Motor Neuron Gemin2-binding domain-containing protein</fullName>
    </recommendedName>
</protein>
<evidence type="ECO:0000259" key="2">
    <source>
        <dbReference type="Pfam" id="PF20636"/>
    </source>
</evidence>
<accession>A0A9W8I0Z1</accession>
<comment type="caution">
    <text evidence="3">The sequence shown here is derived from an EMBL/GenBank/DDBJ whole genome shotgun (WGS) entry which is preliminary data.</text>
</comment>
<name>A0A9W8I0Z1_9FUNG</name>